<keyword evidence="2" id="KW-1185">Reference proteome</keyword>
<evidence type="ECO:0000313" key="3">
    <source>
        <dbReference type="WBParaSite" id="PgR004_g248_t01"/>
    </source>
</evidence>
<feature type="region of interest" description="Disordered" evidence="1">
    <location>
        <begin position="80"/>
        <end position="112"/>
    </location>
</feature>
<evidence type="ECO:0000256" key="1">
    <source>
        <dbReference type="SAM" id="MobiDB-lite"/>
    </source>
</evidence>
<name>A0A915AC36_PARUN</name>
<dbReference type="WBParaSite" id="PgR004_g248_t01">
    <property type="protein sequence ID" value="PgR004_g248_t01"/>
    <property type="gene ID" value="PgR004_g248"/>
</dbReference>
<organism evidence="2 3">
    <name type="scientific">Parascaris univalens</name>
    <name type="common">Nematode worm</name>
    <dbReference type="NCBI Taxonomy" id="6257"/>
    <lineage>
        <taxon>Eukaryota</taxon>
        <taxon>Metazoa</taxon>
        <taxon>Ecdysozoa</taxon>
        <taxon>Nematoda</taxon>
        <taxon>Chromadorea</taxon>
        <taxon>Rhabditida</taxon>
        <taxon>Spirurina</taxon>
        <taxon>Ascaridomorpha</taxon>
        <taxon>Ascaridoidea</taxon>
        <taxon>Ascarididae</taxon>
        <taxon>Parascaris</taxon>
    </lineage>
</organism>
<evidence type="ECO:0000313" key="2">
    <source>
        <dbReference type="Proteomes" id="UP000887569"/>
    </source>
</evidence>
<protein>
    <submittedName>
        <fullName evidence="3">Uncharacterized protein</fullName>
    </submittedName>
</protein>
<sequence>MLQKRFMVIREGTSVRRTGLAVDTDSDRWRNSMDIEIRFSRWSTKQRAFDEISGKVTHLSGIAPRGREQTLSLTDCSQGGALSKGLFPRRENTLPKGLFPRGRTPSIRDCSQGERTLSLTDCSQGGILSLRDCSQGERNSSRIS</sequence>
<proteinExistence type="predicted"/>
<dbReference type="Proteomes" id="UP000887569">
    <property type="component" value="Unplaced"/>
</dbReference>
<reference evidence="3" key="1">
    <citation type="submission" date="2022-11" db="UniProtKB">
        <authorList>
            <consortium name="WormBaseParasite"/>
        </authorList>
    </citation>
    <scope>IDENTIFICATION</scope>
</reference>
<accession>A0A915AC36</accession>
<dbReference type="AlphaFoldDB" id="A0A915AC36"/>